<evidence type="ECO:0000313" key="2">
    <source>
        <dbReference type="Proteomes" id="UP001175226"/>
    </source>
</evidence>
<evidence type="ECO:0000313" key="1">
    <source>
        <dbReference type="EMBL" id="KAK0433514.1"/>
    </source>
</evidence>
<organism evidence="1 2">
    <name type="scientific">Armillaria borealis</name>
    <dbReference type="NCBI Taxonomy" id="47425"/>
    <lineage>
        <taxon>Eukaryota</taxon>
        <taxon>Fungi</taxon>
        <taxon>Dikarya</taxon>
        <taxon>Basidiomycota</taxon>
        <taxon>Agaricomycotina</taxon>
        <taxon>Agaricomycetes</taxon>
        <taxon>Agaricomycetidae</taxon>
        <taxon>Agaricales</taxon>
        <taxon>Marasmiineae</taxon>
        <taxon>Physalacriaceae</taxon>
        <taxon>Armillaria</taxon>
    </lineage>
</organism>
<dbReference type="EMBL" id="JAUEPT010000080">
    <property type="protein sequence ID" value="KAK0433514.1"/>
    <property type="molecule type" value="Genomic_DNA"/>
</dbReference>
<sequence length="186" mass="21675">MSTSALIQATAEEESQYQQIWQICCDDLNDGRVSSEYPIQHKNFHRIIPQRMHGFAKIQLKMGQETRDRRRRREQHIYYDVKGIHPEIKKLQDWESFCSRSTEVGRKKVSWIPLWSVSWFEAGEQGYRLDQRMIECQTRHGKGCKILRGFEGRVNSVLNGREVDLGTIVLVTPQNSSCCKPGGGWF</sequence>
<proteinExistence type="predicted"/>
<reference evidence="1" key="1">
    <citation type="submission" date="2023-06" db="EMBL/GenBank/DDBJ databases">
        <authorList>
            <consortium name="Lawrence Berkeley National Laboratory"/>
            <person name="Ahrendt S."/>
            <person name="Sahu N."/>
            <person name="Indic B."/>
            <person name="Wong-Bajracharya J."/>
            <person name="Merenyi Z."/>
            <person name="Ke H.-M."/>
            <person name="Monk M."/>
            <person name="Kocsube S."/>
            <person name="Drula E."/>
            <person name="Lipzen A."/>
            <person name="Balint B."/>
            <person name="Henrissat B."/>
            <person name="Andreopoulos B."/>
            <person name="Martin F.M."/>
            <person name="Harder C.B."/>
            <person name="Rigling D."/>
            <person name="Ford K.L."/>
            <person name="Foster G.D."/>
            <person name="Pangilinan J."/>
            <person name="Papanicolaou A."/>
            <person name="Barry K."/>
            <person name="LaButti K."/>
            <person name="Viragh M."/>
            <person name="Koriabine M."/>
            <person name="Yan M."/>
            <person name="Riley R."/>
            <person name="Champramary S."/>
            <person name="Plett K.L."/>
            <person name="Tsai I.J."/>
            <person name="Slot J."/>
            <person name="Sipos G."/>
            <person name="Plett J."/>
            <person name="Nagy L.G."/>
            <person name="Grigoriev I.V."/>
        </authorList>
    </citation>
    <scope>NUCLEOTIDE SEQUENCE</scope>
    <source>
        <strain evidence="1">FPL87.14</strain>
    </source>
</reference>
<gene>
    <name evidence="1" type="ORF">EV421DRAFT_1741500</name>
</gene>
<comment type="caution">
    <text evidence="1">The sequence shown here is derived from an EMBL/GenBank/DDBJ whole genome shotgun (WGS) entry which is preliminary data.</text>
</comment>
<protein>
    <submittedName>
        <fullName evidence="1">Uncharacterized protein</fullName>
    </submittedName>
</protein>
<accession>A0AA39J0Z9</accession>
<keyword evidence="2" id="KW-1185">Reference proteome</keyword>
<dbReference type="Proteomes" id="UP001175226">
    <property type="component" value="Unassembled WGS sequence"/>
</dbReference>
<dbReference type="AlphaFoldDB" id="A0AA39J0Z9"/>
<name>A0AA39J0Z9_9AGAR</name>